<evidence type="ECO:0000313" key="4">
    <source>
        <dbReference type="EMBL" id="CAH2040825.1"/>
    </source>
</evidence>
<dbReference type="GO" id="GO:0005829">
    <property type="term" value="C:cytosol"/>
    <property type="evidence" value="ECO:0007669"/>
    <property type="project" value="TreeGrafter"/>
</dbReference>
<reference evidence="4 5" key="1">
    <citation type="submission" date="2022-03" db="EMBL/GenBank/DDBJ databases">
        <authorList>
            <person name="Nunn A."/>
            <person name="Chopra R."/>
            <person name="Nunn A."/>
            <person name="Contreras Garrido A."/>
        </authorList>
    </citation>
    <scope>NUCLEOTIDE SEQUENCE [LARGE SCALE GENOMIC DNA]</scope>
</reference>
<keyword evidence="2" id="KW-0479">Metal-binding</keyword>
<evidence type="ECO:0000256" key="3">
    <source>
        <dbReference type="ARBA" id="ARBA00022833"/>
    </source>
</evidence>
<keyword evidence="5" id="KW-1185">Reference proteome</keyword>
<comment type="subunit">
    <text evidence="1">Homodimer.</text>
</comment>
<accession>A0AAU9RFH7</accession>
<dbReference type="SUPFAM" id="SSF50129">
    <property type="entry name" value="GroES-like"/>
    <property type="match status" value="1"/>
</dbReference>
<organism evidence="4 5">
    <name type="scientific">Thlaspi arvense</name>
    <name type="common">Field penny-cress</name>
    <dbReference type="NCBI Taxonomy" id="13288"/>
    <lineage>
        <taxon>Eukaryota</taxon>
        <taxon>Viridiplantae</taxon>
        <taxon>Streptophyta</taxon>
        <taxon>Embryophyta</taxon>
        <taxon>Tracheophyta</taxon>
        <taxon>Spermatophyta</taxon>
        <taxon>Magnoliopsida</taxon>
        <taxon>eudicotyledons</taxon>
        <taxon>Gunneridae</taxon>
        <taxon>Pentapetalae</taxon>
        <taxon>rosids</taxon>
        <taxon>malvids</taxon>
        <taxon>Brassicales</taxon>
        <taxon>Brassicaceae</taxon>
        <taxon>Thlaspideae</taxon>
        <taxon>Thlaspi</taxon>
    </lineage>
</organism>
<name>A0AAU9RFH7_THLAR</name>
<evidence type="ECO:0000313" key="5">
    <source>
        <dbReference type="Proteomes" id="UP000836841"/>
    </source>
</evidence>
<evidence type="ECO:0000256" key="1">
    <source>
        <dbReference type="ARBA" id="ARBA00011738"/>
    </source>
</evidence>
<proteinExistence type="predicted"/>
<comment type="caution">
    <text evidence="4">The sequence shown here is derived from an EMBL/GenBank/DDBJ whole genome shotgun (WGS) entry which is preliminary data.</text>
</comment>
<dbReference type="EMBL" id="CAJVSB020000031">
    <property type="protein sequence ID" value="CAH2040825.1"/>
    <property type="molecule type" value="Genomic_DNA"/>
</dbReference>
<dbReference type="Gene3D" id="3.90.180.10">
    <property type="entry name" value="Medium-chain alcohol dehydrogenases, catalytic domain"/>
    <property type="match status" value="1"/>
</dbReference>
<dbReference type="InterPro" id="IPR011032">
    <property type="entry name" value="GroES-like_sf"/>
</dbReference>
<dbReference type="GO" id="GO:0051903">
    <property type="term" value="F:S-(hydroxymethyl)glutathione dehydrogenase [NAD(P)+] activity"/>
    <property type="evidence" value="ECO:0007669"/>
    <property type="project" value="TreeGrafter"/>
</dbReference>
<sequence length="89" mass="10180">MGLTVILGIHPTPRMLPFHPMELFNGRRIIGSVFGNVKGKTQLPHFAKECMRGVLNLDEFITHELPFSKINEAFQLLLKEKSLRCLLHL</sequence>
<evidence type="ECO:0008006" key="6">
    <source>
        <dbReference type="Google" id="ProtNLM"/>
    </source>
</evidence>
<dbReference type="AlphaFoldDB" id="A0AAU9RFH7"/>
<gene>
    <name evidence="4" type="ORF">TAV2_LOCUS4209</name>
</gene>
<dbReference type="GO" id="GO:0046294">
    <property type="term" value="P:formaldehyde catabolic process"/>
    <property type="evidence" value="ECO:0007669"/>
    <property type="project" value="TreeGrafter"/>
</dbReference>
<dbReference type="PANTHER" id="PTHR43880:SF56">
    <property type="entry name" value="ALCOHOL DEHYDROGENASE-LIKE 4"/>
    <property type="match status" value="1"/>
</dbReference>
<evidence type="ECO:0000256" key="2">
    <source>
        <dbReference type="ARBA" id="ARBA00022723"/>
    </source>
</evidence>
<dbReference type="Gene3D" id="3.40.50.720">
    <property type="entry name" value="NAD(P)-binding Rossmann-like Domain"/>
    <property type="match status" value="1"/>
</dbReference>
<dbReference type="GO" id="GO:0008270">
    <property type="term" value="F:zinc ion binding"/>
    <property type="evidence" value="ECO:0007669"/>
    <property type="project" value="TreeGrafter"/>
</dbReference>
<dbReference type="Proteomes" id="UP000836841">
    <property type="component" value="Unassembled WGS sequence"/>
</dbReference>
<protein>
    <recommendedName>
        <fullName evidence="6">Alcohol dehydrogenase</fullName>
    </recommendedName>
</protein>
<dbReference type="PANTHER" id="PTHR43880">
    <property type="entry name" value="ALCOHOL DEHYDROGENASE"/>
    <property type="match status" value="1"/>
</dbReference>
<keyword evidence="3" id="KW-0862">Zinc</keyword>